<name>A0A9P5U4A8_9AGAR</name>
<dbReference type="Proteomes" id="UP000772434">
    <property type="component" value="Unassembled WGS sequence"/>
</dbReference>
<comment type="caution">
    <text evidence="1">The sequence shown here is derived from an EMBL/GenBank/DDBJ whole genome shotgun (WGS) entry which is preliminary data.</text>
</comment>
<evidence type="ECO:0000313" key="2">
    <source>
        <dbReference type="Proteomes" id="UP000772434"/>
    </source>
</evidence>
<evidence type="ECO:0000313" key="1">
    <source>
        <dbReference type="EMBL" id="KAF9065761.1"/>
    </source>
</evidence>
<proteinExistence type="predicted"/>
<protein>
    <submittedName>
        <fullName evidence="1">Uncharacterized protein</fullName>
    </submittedName>
</protein>
<accession>A0A9P5U4A8</accession>
<gene>
    <name evidence="1" type="ORF">BDP27DRAFT_1424507</name>
</gene>
<dbReference type="OrthoDB" id="2340858at2759"/>
<dbReference type="EMBL" id="JADNRY010000098">
    <property type="protein sequence ID" value="KAF9065761.1"/>
    <property type="molecule type" value="Genomic_DNA"/>
</dbReference>
<organism evidence="1 2">
    <name type="scientific">Rhodocollybia butyracea</name>
    <dbReference type="NCBI Taxonomy" id="206335"/>
    <lineage>
        <taxon>Eukaryota</taxon>
        <taxon>Fungi</taxon>
        <taxon>Dikarya</taxon>
        <taxon>Basidiomycota</taxon>
        <taxon>Agaricomycotina</taxon>
        <taxon>Agaricomycetes</taxon>
        <taxon>Agaricomycetidae</taxon>
        <taxon>Agaricales</taxon>
        <taxon>Marasmiineae</taxon>
        <taxon>Omphalotaceae</taxon>
        <taxon>Rhodocollybia</taxon>
    </lineage>
</organism>
<reference evidence="1" key="1">
    <citation type="submission" date="2020-11" db="EMBL/GenBank/DDBJ databases">
        <authorList>
            <consortium name="DOE Joint Genome Institute"/>
            <person name="Ahrendt S."/>
            <person name="Riley R."/>
            <person name="Andreopoulos W."/>
            <person name="Labutti K."/>
            <person name="Pangilinan J."/>
            <person name="Ruiz-Duenas F.J."/>
            <person name="Barrasa J.M."/>
            <person name="Sanchez-Garcia M."/>
            <person name="Camarero S."/>
            <person name="Miyauchi S."/>
            <person name="Serrano A."/>
            <person name="Linde D."/>
            <person name="Babiker R."/>
            <person name="Drula E."/>
            <person name="Ayuso-Fernandez I."/>
            <person name="Pacheco R."/>
            <person name="Padilla G."/>
            <person name="Ferreira P."/>
            <person name="Barriuso J."/>
            <person name="Kellner H."/>
            <person name="Castanera R."/>
            <person name="Alfaro M."/>
            <person name="Ramirez L."/>
            <person name="Pisabarro A.G."/>
            <person name="Kuo A."/>
            <person name="Tritt A."/>
            <person name="Lipzen A."/>
            <person name="He G."/>
            <person name="Yan M."/>
            <person name="Ng V."/>
            <person name="Cullen D."/>
            <person name="Martin F."/>
            <person name="Rosso M.-N."/>
            <person name="Henrissat B."/>
            <person name="Hibbett D."/>
            <person name="Martinez A.T."/>
            <person name="Grigoriev I.V."/>
        </authorList>
    </citation>
    <scope>NUCLEOTIDE SEQUENCE</scope>
    <source>
        <strain evidence="1">AH 40177</strain>
    </source>
</reference>
<sequence length="343" mass="39354">MSHSKDYNWYTSNKWTELSSDDKWYTQITHITALPHHPLEFPTLPAPLRVVASACKDSILSMLNSDTNGEILILPQYPEIIKRITRIYRKKHIMSPAGVLIDGQPGIGKSVLVCYLLFVLLSLKDEKDPHTKLCSAPVFLYTRDLILFYDGKIYKPKEPTTFHLQDLPTPLKDRVNLTRKPPVWVLVDLEGEARDPLNLLEAVPANVFIVYSSSPNPAHYAKRWVENRRPLAVGLPLWTRKLLIRGWDLQAAQQLLSRRILSWARRVPSDHGSLPKEHRAVLKEDLPRADWAQMTDNEIISRATGLLIGEAIFRYGKVARDIYFYLQSPAQLNKSHKDHDTNK</sequence>
<keyword evidence="2" id="KW-1185">Reference proteome</keyword>
<dbReference type="AlphaFoldDB" id="A0A9P5U4A8"/>